<dbReference type="Proteomes" id="UP000673447">
    <property type="component" value="Unassembled WGS sequence"/>
</dbReference>
<evidence type="ECO:0000313" key="5">
    <source>
        <dbReference type="EMBL" id="MBP3983474.1"/>
    </source>
</evidence>
<dbReference type="CDD" id="cd02968">
    <property type="entry name" value="SCO"/>
    <property type="match status" value="1"/>
</dbReference>
<evidence type="ECO:0000256" key="3">
    <source>
        <dbReference type="PIRSR" id="PIRSR603782-2"/>
    </source>
</evidence>
<keyword evidence="2" id="KW-0479">Metal-binding</keyword>
<evidence type="ECO:0000313" key="6">
    <source>
        <dbReference type="Proteomes" id="UP000673447"/>
    </source>
</evidence>
<accession>A0A941AS75</accession>
<evidence type="ECO:0000256" key="2">
    <source>
        <dbReference type="PIRSR" id="PIRSR603782-1"/>
    </source>
</evidence>
<feature type="signal peptide" evidence="4">
    <location>
        <begin position="1"/>
        <end position="24"/>
    </location>
</feature>
<name>A0A941AS75_9GAMM</name>
<dbReference type="EMBL" id="JAGKTC010000001">
    <property type="protein sequence ID" value="MBP3983474.1"/>
    <property type="molecule type" value="Genomic_DNA"/>
</dbReference>
<dbReference type="PANTHER" id="PTHR12151">
    <property type="entry name" value="ELECTRON TRANSPORT PROTIN SCO1/SENC FAMILY MEMBER"/>
    <property type="match status" value="1"/>
</dbReference>
<proteinExistence type="inferred from homology"/>
<feature type="binding site" evidence="2">
    <location>
        <position position="157"/>
    </location>
    <ligand>
        <name>Cu cation</name>
        <dbReference type="ChEBI" id="CHEBI:23378"/>
    </ligand>
</feature>
<organism evidence="5 6">
    <name type="scientific">Pseudoxanthomonas helianthi</name>
    <dbReference type="NCBI Taxonomy" id="1453541"/>
    <lineage>
        <taxon>Bacteria</taxon>
        <taxon>Pseudomonadati</taxon>
        <taxon>Pseudomonadota</taxon>
        <taxon>Gammaproteobacteria</taxon>
        <taxon>Lysobacterales</taxon>
        <taxon>Lysobacteraceae</taxon>
        <taxon>Pseudoxanthomonas</taxon>
    </lineage>
</organism>
<keyword evidence="3" id="KW-1015">Disulfide bond</keyword>
<comment type="caution">
    <text evidence="5">The sequence shown here is derived from an EMBL/GenBank/DDBJ whole genome shotgun (WGS) entry which is preliminary data.</text>
</comment>
<sequence>MKRLFALLASMTVALALAGGNASAAQTAPLPRDSVYQLPLRLTDQAGRSADWRTRRGKPQLVSMFYTSCHYICPLIVDSGKAVEKSLTPAQQQRLGILLVSLDPARDTPAALQSIVDKRRLDTARWTLASPPLGEVRAVAGVLGIRYRPLADGEFNHTSALVLLDADGRILARSEQVGSRPDPEFVAAVRRALGP</sequence>
<feature type="chain" id="PRO_5036839072" evidence="4">
    <location>
        <begin position="25"/>
        <end position="195"/>
    </location>
</feature>
<gene>
    <name evidence="5" type="ORF">J5837_03470</name>
</gene>
<reference evidence="5" key="2">
    <citation type="submission" date="2021-03" db="EMBL/GenBank/DDBJ databases">
        <authorList>
            <person name="Cao W."/>
        </authorList>
    </citation>
    <scope>NUCLEOTIDE SEQUENCE</scope>
    <source>
        <strain evidence="5">110414</strain>
    </source>
</reference>
<dbReference type="InterPro" id="IPR036249">
    <property type="entry name" value="Thioredoxin-like_sf"/>
</dbReference>
<dbReference type="Gene3D" id="3.40.30.10">
    <property type="entry name" value="Glutaredoxin"/>
    <property type="match status" value="1"/>
</dbReference>
<protein>
    <submittedName>
        <fullName evidence="5">SCO family protein</fullName>
    </submittedName>
</protein>
<reference evidence="5" key="1">
    <citation type="journal article" date="2016" name="Int. J. Syst. Evol. Microbiol.">
        <title>Pseudoxanthomonas helianthi sp. nov., isolated from roots of Jerusalem artichoke (Helianthus tuberosus).</title>
        <authorList>
            <person name="Kittiwongwattana C."/>
            <person name="Thawai C."/>
        </authorList>
    </citation>
    <scope>NUCLEOTIDE SEQUENCE</scope>
    <source>
        <strain evidence="5">110414</strain>
    </source>
</reference>
<keyword evidence="4" id="KW-0732">Signal</keyword>
<comment type="similarity">
    <text evidence="1">Belongs to the SCO1/2 family.</text>
</comment>
<feature type="disulfide bond" description="Redox-active" evidence="3">
    <location>
        <begin position="69"/>
        <end position="73"/>
    </location>
</feature>
<dbReference type="RefSeq" id="WP_210535321.1">
    <property type="nucleotide sequence ID" value="NZ_JAGKTC010000001.1"/>
</dbReference>
<dbReference type="Pfam" id="PF02630">
    <property type="entry name" value="SCO1-SenC"/>
    <property type="match status" value="1"/>
</dbReference>
<keyword evidence="2" id="KW-0186">Copper</keyword>
<evidence type="ECO:0000256" key="1">
    <source>
        <dbReference type="ARBA" id="ARBA00010996"/>
    </source>
</evidence>
<feature type="binding site" evidence="2">
    <location>
        <position position="69"/>
    </location>
    <ligand>
        <name>Cu cation</name>
        <dbReference type="ChEBI" id="CHEBI:23378"/>
    </ligand>
</feature>
<dbReference type="GO" id="GO:0046872">
    <property type="term" value="F:metal ion binding"/>
    <property type="evidence" value="ECO:0007669"/>
    <property type="project" value="UniProtKB-KW"/>
</dbReference>
<evidence type="ECO:0000256" key="4">
    <source>
        <dbReference type="SAM" id="SignalP"/>
    </source>
</evidence>
<dbReference type="PANTHER" id="PTHR12151:SF25">
    <property type="entry name" value="LINALOOL DEHYDRATASE_ISOMERASE DOMAIN-CONTAINING PROTEIN"/>
    <property type="match status" value="1"/>
</dbReference>
<feature type="binding site" evidence="2">
    <location>
        <position position="73"/>
    </location>
    <ligand>
        <name>Cu cation</name>
        <dbReference type="ChEBI" id="CHEBI:23378"/>
    </ligand>
</feature>
<dbReference type="SUPFAM" id="SSF52833">
    <property type="entry name" value="Thioredoxin-like"/>
    <property type="match status" value="1"/>
</dbReference>
<dbReference type="InterPro" id="IPR003782">
    <property type="entry name" value="SCO1/SenC"/>
</dbReference>
<dbReference type="AlphaFoldDB" id="A0A941AS75"/>
<keyword evidence="6" id="KW-1185">Reference proteome</keyword>